<gene>
    <name evidence="1" type="ORF">GMBLW1_47680</name>
</gene>
<dbReference type="InParanoid" id="A0A6C2YU42"/>
<organism evidence="1">
    <name type="scientific">Tuwongella immobilis</name>
    <dbReference type="NCBI Taxonomy" id="692036"/>
    <lineage>
        <taxon>Bacteria</taxon>
        <taxon>Pseudomonadati</taxon>
        <taxon>Planctomycetota</taxon>
        <taxon>Planctomycetia</taxon>
        <taxon>Gemmatales</taxon>
        <taxon>Gemmataceae</taxon>
        <taxon>Tuwongella</taxon>
    </lineage>
</organism>
<sequence>MAINSIAGIARSNFASKWADDMTSIESLLMEHCRKHDDSNEEARETAAAQLGDCSEYLMIRQKAVEGTVFCAVVETMQKRAIVEQNVEIQVTILSAMVDAASLSPCRNIDWSSLAQSLPSLDQRLIEYALQILAFTHDLQYEAVLQHYRNSSDPLLRQIANDALVELHGIPLKSTQESLPNV</sequence>
<name>A0A6C2YU42_9BACT</name>
<dbReference type="EMBL" id="LR586016">
    <property type="protein sequence ID" value="VIP04425.1"/>
    <property type="molecule type" value="Genomic_DNA"/>
</dbReference>
<evidence type="ECO:0000313" key="1">
    <source>
        <dbReference type="EMBL" id="VIP04425.1"/>
    </source>
</evidence>
<dbReference type="KEGG" id="tim:GMBLW1_47680"/>
<dbReference type="AlphaFoldDB" id="A0A6C2YU42"/>
<dbReference type="EMBL" id="LR593887">
    <property type="protein sequence ID" value="VTS06212.1"/>
    <property type="molecule type" value="Genomic_DNA"/>
</dbReference>
<accession>A0A6C2YU42</accession>
<keyword evidence="2" id="KW-1185">Reference proteome</keyword>
<evidence type="ECO:0000313" key="2">
    <source>
        <dbReference type="Proteomes" id="UP000464378"/>
    </source>
</evidence>
<reference evidence="1" key="1">
    <citation type="submission" date="2019-04" db="EMBL/GenBank/DDBJ databases">
        <authorList>
            <consortium name="Science for Life Laboratories"/>
        </authorList>
    </citation>
    <scope>NUCLEOTIDE SEQUENCE</scope>
    <source>
        <strain evidence="1">MBLW1</strain>
    </source>
</reference>
<protein>
    <submittedName>
        <fullName evidence="1">Uncharacterized protein</fullName>
    </submittedName>
</protein>
<dbReference type="Proteomes" id="UP000464378">
    <property type="component" value="Chromosome"/>
</dbReference>
<proteinExistence type="predicted"/>